<dbReference type="PANTHER" id="PTHR11559">
    <property type="entry name" value="CARBOXYLESTERASE"/>
    <property type="match status" value="1"/>
</dbReference>
<dbReference type="EMBL" id="MU620896">
    <property type="protein sequence ID" value="KAI8583327.1"/>
    <property type="molecule type" value="Genomic_DNA"/>
</dbReference>
<reference evidence="6" key="1">
    <citation type="submission" date="2021-06" db="EMBL/GenBank/DDBJ databases">
        <authorList>
            <consortium name="DOE Joint Genome Institute"/>
            <person name="Mondo S.J."/>
            <person name="Amses K.R."/>
            <person name="Simmons D.R."/>
            <person name="Longcore J.E."/>
            <person name="Seto K."/>
            <person name="Alves G.H."/>
            <person name="Bonds A.E."/>
            <person name="Quandt C.A."/>
            <person name="Davis W.J."/>
            <person name="Chang Y."/>
            <person name="Letcher P.M."/>
            <person name="Powell M.J."/>
            <person name="Kuo A."/>
            <person name="Labutti K."/>
            <person name="Pangilinan J."/>
            <person name="Andreopoulos W."/>
            <person name="Tritt A."/>
            <person name="Riley R."/>
            <person name="Hundley H."/>
            <person name="Johnson J."/>
            <person name="Lipzen A."/>
            <person name="Barry K."/>
            <person name="Berbee M.L."/>
            <person name="Buchler N.E."/>
            <person name="Grigoriev I.V."/>
            <person name="Spatafora J.W."/>
            <person name="Stajich J.E."/>
            <person name="James T.Y."/>
        </authorList>
    </citation>
    <scope>NUCLEOTIDE SEQUENCE</scope>
    <source>
        <strain evidence="6">AG</strain>
    </source>
</reference>
<evidence type="ECO:0000313" key="7">
    <source>
        <dbReference type="Proteomes" id="UP001206595"/>
    </source>
</evidence>
<reference evidence="6" key="2">
    <citation type="journal article" date="2022" name="Proc. Natl. Acad. Sci. U.S.A.">
        <title>Diploid-dominant life cycles characterize the early evolution of Fungi.</title>
        <authorList>
            <person name="Amses K.R."/>
            <person name="Simmons D.R."/>
            <person name="Longcore J.E."/>
            <person name="Mondo S.J."/>
            <person name="Seto K."/>
            <person name="Jeronimo G.H."/>
            <person name="Bonds A.E."/>
            <person name="Quandt C.A."/>
            <person name="Davis W.J."/>
            <person name="Chang Y."/>
            <person name="Federici B.A."/>
            <person name="Kuo A."/>
            <person name="LaButti K."/>
            <person name="Pangilinan J."/>
            <person name="Andreopoulos W."/>
            <person name="Tritt A."/>
            <person name="Riley R."/>
            <person name="Hundley H."/>
            <person name="Johnson J."/>
            <person name="Lipzen A."/>
            <person name="Barry K."/>
            <person name="Lang B.F."/>
            <person name="Cuomo C.A."/>
            <person name="Buchler N.E."/>
            <person name="Grigoriev I.V."/>
            <person name="Spatafora J.W."/>
            <person name="Stajich J.E."/>
            <person name="James T.Y."/>
        </authorList>
    </citation>
    <scope>NUCLEOTIDE SEQUENCE</scope>
    <source>
        <strain evidence="6">AG</strain>
    </source>
</reference>
<dbReference type="PROSITE" id="PS01173">
    <property type="entry name" value="LIPASE_GDXG_HIS"/>
    <property type="match status" value="1"/>
</dbReference>
<evidence type="ECO:0000256" key="3">
    <source>
        <dbReference type="ARBA" id="ARBA00022801"/>
    </source>
</evidence>
<evidence type="ECO:0000256" key="1">
    <source>
        <dbReference type="ARBA" id="ARBA00005964"/>
    </source>
</evidence>
<name>A0AAD5EH28_UMBRA</name>
<comment type="similarity">
    <text evidence="2">Belongs to the 'GDXG' lipolytic enzyme family.</text>
</comment>
<dbReference type="InterPro" id="IPR029058">
    <property type="entry name" value="AB_hydrolase_fold"/>
</dbReference>
<dbReference type="Gene3D" id="3.40.50.1820">
    <property type="entry name" value="alpha/beta hydrolase"/>
    <property type="match status" value="1"/>
</dbReference>
<dbReference type="RefSeq" id="XP_051448331.1">
    <property type="nucleotide sequence ID" value="XM_051586001.1"/>
</dbReference>
<feature type="chain" id="PRO_5041770167" description="Carboxylic ester hydrolase" evidence="4">
    <location>
        <begin position="23"/>
        <end position="529"/>
    </location>
</feature>
<organism evidence="6 7">
    <name type="scientific">Umbelopsis ramanniana AG</name>
    <dbReference type="NCBI Taxonomy" id="1314678"/>
    <lineage>
        <taxon>Eukaryota</taxon>
        <taxon>Fungi</taxon>
        <taxon>Fungi incertae sedis</taxon>
        <taxon>Mucoromycota</taxon>
        <taxon>Mucoromycotina</taxon>
        <taxon>Umbelopsidomycetes</taxon>
        <taxon>Umbelopsidales</taxon>
        <taxon>Umbelopsidaceae</taxon>
        <taxon>Umbelopsis</taxon>
    </lineage>
</organism>
<keyword evidence="3 4" id="KW-0378">Hydrolase</keyword>
<dbReference type="Proteomes" id="UP001206595">
    <property type="component" value="Unassembled WGS sequence"/>
</dbReference>
<evidence type="ECO:0000313" key="6">
    <source>
        <dbReference type="EMBL" id="KAI8583327.1"/>
    </source>
</evidence>
<dbReference type="AlphaFoldDB" id="A0AAD5EH28"/>
<dbReference type="SUPFAM" id="SSF53474">
    <property type="entry name" value="alpha/beta-Hydrolases"/>
    <property type="match status" value="1"/>
</dbReference>
<evidence type="ECO:0000256" key="2">
    <source>
        <dbReference type="ARBA" id="ARBA00010515"/>
    </source>
</evidence>
<feature type="signal peptide" evidence="4">
    <location>
        <begin position="1"/>
        <end position="22"/>
    </location>
</feature>
<feature type="domain" description="Carboxylesterase type B" evidence="5">
    <location>
        <begin position="36"/>
        <end position="515"/>
    </location>
</feature>
<evidence type="ECO:0000259" key="5">
    <source>
        <dbReference type="Pfam" id="PF00135"/>
    </source>
</evidence>
<keyword evidence="7" id="KW-1185">Reference proteome</keyword>
<dbReference type="InterPro" id="IPR002018">
    <property type="entry name" value="CarbesteraseB"/>
</dbReference>
<dbReference type="InterPro" id="IPR002168">
    <property type="entry name" value="Lipase_GDXG_HIS_AS"/>
</dbReference>
<comment type="similarity">
    <text evidence="1 4">Belongs to the type-B carboxylesterase/lipase family.</text>
</comment>
<protein>
    <recommendedName>
        <fullName evidence="4">Carboxylic ester hydrolase</fullName>
        <ecNumber evidence="4">3.1.1.-</ecNumber>
    </recommendedName>
</protein>
<proteinExistence type="inferred from homology"/>
<dbReference type="Pfam" id="PF00135">
    <property type="entry name" value="COesterase"/>
    <property type="match status" value="1"/>
</dbReference>
<dbReference type="InterPro" id="IPR050309">
    <property type="entry name" value="Type-B_Carboxylest/Lipase"/>
</dbReference>
<gene>
    <name evidence="6" type="ORF">K450DRAFT_223101</name>
</gene>
<dbReference type="GeneID" id="75911349"/>
<dbReference type="InterPro" id="IPR019826">
    <property type="entry name" value="Carboxylesterase_B_AS"/>
</dbReference>
<evidence type="ECO:0000256" key="4">
    <source>
        <dbReference type="RuleBase" id="RU361235"/>
    </source>
</evidence>
<accession>A0AAD5EH28</accession>
<dbReference type="EC" id="3.1.1.-" evidence="4"/>
<keyword evidence="4" id="KW-0732">Signal</keyword>
<dbReference type="PROSITE" id="PS00122">
    <property type="entry name" value="CARBOXYLESTERASE_B_1"/>
    <property type="match status" value="1"/>
</dbReference>
<sequence>MRGVNTIILLTSCLSYLPFSHAVLEAPVVDLGYVKYTGTSNATVGINYYYGIRYASPPIGERRWRKPVSIEKDNSYNGKTIHLSEPSQICYQANPGLPLAITGVASEDCLSLDVLVPKDKKEGLLPVIFMIHGGGFNIGSSTALTPAESILYRSNGSVIYVGIQYRLGMLGFLGGSEVAKHGDLNVGLLDQRLALQWVKDHIQAFGGDPNKITLDGGSAGGASVTLHLQAYGGKRENLFRSAIAEYPWWQSLKPESYQNEQYQTVLQQSNCTSIDCLRNLSTDTIKELSASTEPKWADSNDKKYAYGDFYYGPVVDGDFILELPSVAFASGRFTKVPILINHDSDEGFVFSDPNETSQELVQDLNALFFNPPQPFLDTLDLLYSPSAYNNSVFNRRKAIFADNYINCGTEIVATSSVHYLKNPSSVYKFISSASYGYHGTLSQYIYNVNPDGPFGLNDTLGYFLQDYYLSFIKHQDPNVEKNVSAPHFPSYASGNKILLVSDEDITTVVDPDQREQCYFLHRWSNHTRN</sequence>
<dbReference type="GO" id="GO:0016787">
    <property type="term" value="F:hydrolase activity"/>
    <property type="evidence" value="ECO:0007669"/>
    <property type="project" value="UniProtKB-KW"/>
</dbReference>
<comment type="caution">
    <text evidence="6">The sequence shown here is derived from an EMBL/GenBank/DDBJ whole genome shotgun (WGS) entry which is preliminary data.</text>
</comment>